<dbReference type="AlphaFoldDB" id="G7TCP8"/>
<dbReference type="GO" id="GO:0016874">
    <property type="term" value="F:ligase activity"/>
    <property type="evidence" value="ECO:0007669"/>
    <property type="project" value="UniProtKB-KW"/>
</dbReference>
<keyword evidence="2" id="KW-0436">Ligase</keyword>
<reference evidence="2 3" key="1">
    <citation type="journal article" date="2011" name="J. Bacteriol.">
        <title>Two new complete genome sequences offer insight into host and tissue specificity of plant pathogenic Xanthomonas spp.</title>
        <authorList>
            <person name="Bogdanove A.J."/>
            <person name="Koebnik R."/>
            <person name="Lu H."/>
            <person name="Furutani A."/>
            <person name="Angiuoli S.V."/>
            <person name="Patil P.B."/>
            <person name="Van Sluys M.A."/>
            <person name="Ryan R.P."/>
            <person name="Meyer D.F."/>
            <person name="Han S.W."/>
            <person name="Aparna G."/>
            <person name="Rajaram M."/>
            <person name="Delcher A.L."/>
            <person name="Phillippy A.M."/>
            <person name="Puiu D."/>
            <person name="Schatz M.C."/>
            <person name="Shumway M."/>
            <person name="Sommer D.D."/>
            <person name="Trapnell C."/>
            <person name="Benahmed F."/>
            <person name="Dimitrov G."/>
            <person name="Madupu R."/>
            <person name="Radune D."/>
            <person name="Sullivan S."/>
            <person name="Jha G."/>
            <person name="Ishihara H."/>
            <person name="Lee S.W."/>
            <person name="Pandey A."/>
            <person name="Sharma V."/>
            <person name="Sriariyanun M."/>
            <person name="Szurek B."/>
            <person name="Vera-Cruz C.M."/>
            <person name="Dorman K.S."/>
            <person name="Ronald P.C."/>
            <person name="Verdier V."/>
            <person name="Dow J.M."/>
            <person name="Sonti R.V."/>
            <person name="Tsuge S."/>
            <person name="Brendel V.P."/>
            <person name="Rabinowicz P.D."/>
            <person name="Leach J.E."/>
            <person name="White F.F."/>
            <person name="Salzberg S.L."/>
        </authorList>
    </citation>
    <scope>NUCLEOTIDE SEQUENCE [LARGE SCALE GENOMIC DNA]</scope>
    <source>
        <strain evidence="2 3">BLS256</strain>
    </source>
</reference>
<dbReference type="EMBL" id="CP003057">
    <property type="protein sequence ID" value="AEQ96226.1"/>
    <property type="molecule type" value="Genomic_DNA"/>
</dbReference>
<dbReference type="Proteomes" id="UP000008851">
    <property type="component" value="Chromosome"/>
</dbReference>
<feature type="region of interest" description="Disordered" evidence="1">
    <location>
        <begin position="1"/>
        <end position="26"/>
    </location>
</feature>
<evidence type="ECO:0000313" key="3">
    <source>
        <dbReference type="Proteomes" id="UP000008851"/>
    </source>
</evidence>
<name>G7TCP8_XANOB</name>
<sequence length="56" mass="6460">MSLSEYRRKRSFAKTREPEPGKALPPGQRAIFVVQLHHASRRHSDFCLQVGDALKR</sequence>
<dbReference type="HOGENOM" id="CLU_3013235_0_0_6"/>
<accession>G7TCP8</accession>
<organism evidence="2 3">
    <name type="scientific">Xanthomonas oryzae pv. oryzicola (strain BLS256)</name>
    <dbReference type="NCBI Taxonomy" id="383407"/>
    <lineage>
        <taxon>Bacteria</taxon>
        <taxon>Pseudomonadati</taxon>
        <taxon>Pseudomonadota</taxon>
        <taxon>Gammaproteobacteria</taxon>
        <taxon>Lysobacterales</taxon>
        <taxon>Lysobacteraceae</taxon>
        <taxon>Xanthomonas</taxon>
    </lineage>
</organism>
<dbReference type="KEGG" id="xor:XOC_2080"/>
<gene>
    <name evidence="2" type="ORF">XOC_2080</name>
</gene>
<protein>
    <submittedName>
        <fullName evidence="2">ATP-dependent DNA ligase</fullName>
    </submittedName>
</protein>
<evidence type="ECO:0000256" key="1">
    <source>
        <dbReference type="SAM" id="MobiDB-lite"/>
    </source>
</evidence>
<evidence type="ECO:0000313" key="2">
    <source>
        <dbReference type="EMBL" id="AEQ96226.1"/>
    </source>
</evidence>
<proteinExistence type="predicted"/>
<dbReference type="eggNOG" id="COG1793">
    <property type="taxonomic scope" value="Bacteria"/>
</dbReference>